<dbReference type="SUPFAM" id="SSF55785">
    <property type="entry name" value="PYP-like sensor domain (PAS domain)"/>
    <property type="match status" value="3"/>
</dbReference>
<evidence type="ECO:0000259" key="9">
    <source>
        <dbReference type="PROSITE" id="PS50113"/>
    </source>
</evidence>
<dbReference type="Gene3D" id="3.30.450.40">
    <property type="match status" value="2"/>
</dbReference>
<dbReference type="InterPro" id="IPR003018">
    <property type="entry name" value="GAF"/>
</dbReference>
<feature type="domain" description="PAC" evidence="9">
    <location>
        <begin position="296"/>
        <end position="348"/>
    </location>
</feature>
<evidence type="ECO:0000259" key="7">
    <source>
        <dbReference type="PROSITE" id="PS50109"/>
    </source>
</evidence>
<dbReference type="InterPro" id="IPR013656">
    <property type="entry name" value="PAS_4"/>
</dbReference>
<dbReference type="InterPro" id="IPR035965">
    <property type="entry name" value="PAS-like_dom_sf"/>
</dbReference>
<dbReference type="NCBIfam" id="TIGR00229">
    <property type="entry name" value="sensory_box"/>
    <property type="match status" value="3"/>
</dbReference>
<keyword evidence="5" id="KW-0418">Kinase</keyword>
<dbReference type="Pfam" id="PF02518">
    <property type="entry name" value="HATPase_c"/>
    <property type="match status" value="1"/>
</dbReference>
<feature type="coiled-coil region" evidence="6">
    <location>
        <begin position="784"/>
        <end position="811"/>
    </location>
</feature>
<dbReference type="SMART" id="SM00387">
    <property type="entry name" value="HATPase_c"/>
    <property type="match status" value="1"/>
</dbReference>
<keyword evidence="11" id="KW-1185">Reference proteome</keyword>
<dbReference type="Pfam" id="PF00512">
    <property type="entry name" value="HisKA"/>
    <property type="match status" value="1"/>
</dbReference>
<dbReference type="InterPro" id="IPR000700">
    <property type="entry name" value="PAS-assoc_C"/>
</dbReference>
<dbReference type="SMART" id="SM00065">
    <property type="entry name" value="GAF"/>
    <property type="match status" value="2"/>
</dbReference>
<sequence>MLAVNPALLTYCGLEENTLIGHFLESLVHPENHEQLPFPPDASEHQTELRLRRHDGQYRWFQLDTRPLPGTAGVWITSAADIHRFRRSLPEMGEQHSFLQHVIDENPDCIKVLSLDARLLSMNAGGQQAMEVDDFSACQLAFWPSFWEGEVRAEVEAALDAARRGKTSSFQGFARTFKGTPRWWEVTVSPIRGGDGQVERLLAVSRDITGRMQAEQALSESQSRLRFALEAAELGDWELDLRDHSSWRSLRHDTIFGYPQGHATWTYGTFLEHVVPEHRDFVDHQFRSALEKGEAWDIECCVRRADGEERWIWTRARALQDQEGNKQHMLGVVKDITDFKRAEEEVRALNATLEQRVEQRTQALEAQTASLDAFVAYTEAVGTETETSVLIRQALAVIQTRFSGVSAAYYEFDGSLWKAREWTSDLPKETLAVITAGLPSETPLIAQTLQAREARFADAWNAEREQVRETEQFGSIAVYPLMVAGEVVGLLSVGLKDTSQWSEPDKALVRAVGRSLNLALERADQSERLAVQNAELEARTRALEAFASLTRDLTLKSDAVALIRRAQEVVMSMLPDGHAAYYELEGQMWHLRSIVGEWGNEGLQQAAADGLPYETTRNFLPPWTQGQAHYVDVYDTSIDNLGELTGHFAASAVLPVIVNGERVGVFAVALFHSRVWTNIDKAVLESVVRSLGLAIEGARSLTQLAQRTEELERSNRDLEQFAYVASHDLQEPLRTITSFTELLARRYQGQLDPKADRYIHFTVDAARRMGNLIQDLLAFSRVGAENHQLALVDANELLEDITRDLAEDLRESGAIVSWDPLPSLQADPVQLRQLLQNLVSNGIKFQRPGVVPAVHISTEEEGQCLHFQVRDNGIGIERQYFDRIFTVFQRLHNREKYKGTGVGLAVCKRIVERHGGRLWVESEVGVGSTFHFTLPIAGPETESDEE</sequence>
<evidence type="ECO:0000259" key="8">
    <source>
        <dbReference type="PROSITE" id="PS50112"/>
    </source>
</evidence>
<gene>
    <name evidence="10" type="ORF">GCM10008955_22860</name>
</gene>
<dbReference type="InterPro" id="IPR052162">
    <property type="entry name" value="Sensor_kinase/Photoreceptor"/>
</dbReference>
<dbReference type="SMART" id="SM00086">
    <property type="entry name" value="PAC"/>
    <property type="match status" value="3"/>
</dbReference>
<dbReference type="InterPro" id="IPR000014">
    <property type="entry name" value="PAS"/>
</dbReference>
<accession>A0ABQ2EZ32</accession>
<organism evidence="10 11">
    <name type="scientific">Deinococcus malanensis</name>
    <dbReference type="NCBI Taxonomy" id="1706855"/>
    <lineage>
        <taxon>Bacteria</taxon>
        <taxon>Thermotogati</taxon>
        <taxon>Deinococcota</taxon>
        <taxon>Deinococci</taxon>
        <taxon>Deinococcales</taxon>
        <taxon>Deinococcaceae</taxon>
        <taxon>Deinococcus</taxon>
    </lineage>
</organism>
<dbReference type="EMBL" id="BMPP01000008">
    <property type="protein sequence ID" value="GGK28469.1"/>
    <property type="molecule type" value="Genomic_DNA"/>
</dbReference>
<dbReference type="Gene3D" id="3.30.450.20">
    <property type="entry name" value="PAS domain"/>
    <property type="match status" value="3"/>
</dbReference>
<dbReference type="PROSITE" id="PS50112">
    <property type="entry name" value="PAS"/>
    <property type="match status" value="1"/>
</dbReference>
<name>A0ABQ2EZ32_9DEIO</name>
<dbReference type="Pfam" id="PF13426">
    <property type="entry name" value="PAS_9"/>
    <property type="match status" value="1"/>
</dbReference>
<dbReference type="CDD" id="cd00130">
    <property type="entry name" value="PAS"/>
    <property type="match status" value="2"/>
</dbReference>
<comment type="catalytic activity">
    <reaction evidence="1">
        <text>ATP + protein L-histidine = ADP + protein N-phospho-L-histidine.</text>
        <dbReference type="EC" id="2.7.13.3"/>
    </reaction>
</comment>
<dbReference type="InterPro" id="IPR001610">
    <property type="entry name" value="PAC"/>
</dbReference>
<keyword evidence="6" id="KW-0175">Coiled coil</keyword>
<feature type="domain" description="PAS" evidence="8">
    <location>
        <begin position="1"/>
        <end position="36"/>
    </location>
</feature>
<dbReference type="Pfam" id="PF08447">
    <property type="entry name" value="PAS_3"/>
    <property type="match status" value="1"/>
</dbReference>
<evidence type="ECO:0000256" key="5">
    <source>
        <dbReference type="ARBA" id="ARBA00022777"/>
    </source>
</evidence>
<dbReference type="PANTHER" id="PTHR43304">
    <property type="entry name" value="PHYTOCHROME-LIKE PROTEIN CPH1"/>
    <property type="match status" value="1"/>
</dbReference>
<dbReference type="CDD" id="cd00082">
    <property type="entry name" value="HisKA"/>
    <property type="match status" value="1"/>
</dbReference>
<dbReference type="PANTHER" id="PTHR43304:SF1">
    <property type="entry name" value="PAC DOMAIN-CONTAINING PROTEIN"/>
    <property type="match status" value="1"/>
</dbReference>
<dbReference type="SMART" id="SM00388">
    <property type="entry name" value="HisKA"/>
    <property type="match status" value="1"/>
</dbReference>
<evidence type="ECO:0000313" key="10">
    <source>
        <dbReference type="EMBL" id="GGK28469.1"/>
    </source>
</evidence>
<dbReference type="Pfam" id="PF08448">
    <property type="entry name" value="PAS_4"/>
    <property type="match status" value="1"/>
</dbReference>
<dbReference type="EC" id="2.7.13.3" evidence="2"/>
<dbReference type="InterPro" id="IPR005467">
    <property type="entry name" value="His_kinase_dom"/>
</dbReference>
<dbReference type="InterPro" id="IPR003594">
    <property type="entry name" value="HATPase_dom"/>
</dbReference>
<proteinExistence type="predicted"/>
<evidence type="ECO:0000256" key="3">
    <source>
        <dbReference type="ARBA" id="ARBA00022553"/>
    </source>
</evidence>
<keyword evidence="4" id="KW-0808">Transferase</keyword>
<dbReference type="Pfam" id="PF01590">
    <property type="entry name" value="GAF"/>
    <property type="match status" value="1"/>
</dbReference>
<dbReference type="SUPFAM" id="SSF55781">
    <property type="entry name" value="GAF domain-like"/>
    <property type="match status" value="2"/>
</dbReference>
<protein>
    <recommendedName>
        <fullName evidence="2">histidine kinase</fullName>
        <ecNumber evidence="2">2.7.13.3</ecNumber>
    </recommendedName>
</protein>
<evidence type="ECO:0000313" key="11">
    <source>
        <dbReference type="Proteomes" id="UP000647587"/>
    </source>
</evidence>
<evidence type="ECO:0000256" key="6">
    <source>
        <dbReference type="SAM" id="Coils"/>
    </source>
</evidence>
<dbReference type="SUPFAM" id="SSF55874">
    <property type="entry name" value="ATPase domain of HSP90 chaperone/DNA topoisomerase II/histidine kinase"/>
    <property type="match status" value="1"/>
</dbReference>
<evidence type="ECO:0000256" key="2">
    <source>
        <dbReference type="ARBA" id="ARBA00012438"/>
    </source>
</evidence>
<dbReference type="PRINTS" id="PR00344">
    <property type="entry name" value="BCTRLSENSOR"/>
</dbReference>
<keyword evidence="3" id="KW-0597">Phosphoprotein</keyword>
<dbReference type="InterPro" id="IPR004358">
    <property type="entry name" value="Sig_transdc_His_kin-like_C"/>
</dbReference>
<dbReference type="PROSITE" id="PS50109">
    <property type="entry name" value="HIS_KIN"/>
    <property type="match status" value="1"/>
</dbReference>
<evidence type="ECO:0000256" key="4">
    <source>
        <dbReference type="ARBA" id="ARBA00022679"/>
    </source>
</evidence>
<comment type="caution">
    <text evidence="10">The sequence shown here is derived from an EMBL/GenBank/DDBJ whole genome shotgun (WGS) entry which is preliminary data.</text>
</comment>
<dbReference type="Gene3D" id="3.30.565.10">
    <property type="entry name" value="Histidine kinase-like ATPase, C-terminal domain"/>
    <property type="match status" value="1"/>
</dbReference>
<feature type="domain" description="Histidine kinase" evidence="7">
    <location>
        <begin position="724"/>
        <end position="938"/>
    </location>
</feature>
<dbReference type="InterPro" id="IPR036890">
    <property type="entry name" value="HATPase_C_sf"/>
</dbReference>
<dbReference type="Gene3D" id="1.10.287.130">
    <property type="match status" value="1"/>
</dbReference>
<dbReference type="SUPFAM" id="SSF47384">
    <property type="entry name" value="Homodimeric domain of signal transducing histidine kinase"/>
    <property type="match status" value="1"/>
</dbReference>
<reference evidence="11" key="1">
    <citation type="journal article" date="2019" name="Int. J. Syst. Evol. Microbiol.">
        <title>The Global Catalogue of Microorganisms (GCM) 10K type strain sequencing project: providing services to taxonomists for standard genome sequencing and annotation.</title>
        <authorList>
            <consortium name="The Broad Institute Genomics Platform"/>
            <consortium name="The Broad Institute Genome Sequencing Center for Infectious Disease"/>
            <person name="Wu L."/>
            <person name="Ma J."/>
        </authorList>
    </citation>
    <scope>NUCLEOTIDE SEQUENCE [LARGE SCALE GENOMIC DNA]</scope>
    <source>
        <strain evidence="11">JCM 30331</strain>
    </source>
</reference>
<dbReference type="InterPro" id="IPR003661">
    <property type="entry name" value="HisK_dim/P_dom"/>
</dbReference>
<dbReference type="InterPro" id="IPR029016">
    <property type="entry name" value="GAF-like_dom_sf"/>
</dbReference>
<dbReference type="PROSITE" id="PS50113">
    <property type="entry name" value="PAC"/>
    <property type="match status" value="2"/>
</dbReference>
<dbReference type="InterPro" id="IPR013655">
    <property type="entry name" value="PAS_fold_3"/>
</dbReference>
<dbReference type="InterPro" id="IPR036097">
    <property type="entry name" value="HisK_dim/P_sf"/>
</dbReference>
<feature type="domain" description="PAC" evidence="9">
    <location>
        <begin position="166"/>
        <end position="220"/>
    </location>
</feature>
<dbReference type="Proteomes" id="UP000647587">
    <property type="component" value="Unassembled WGS sequence"/>
</dbReference>
<evidence type="ECO:0000256" key="1">
    <source>
        <dbReference type="ARBA" id="ARBA00000085"/>
    </source>
</evidence>